<dbReference type="InterPro" id="IPR001609">
    <property type="entry name" value="Myosin_head_motor_dom-like"/>
</dbReference>
<feature type="coiled-coil region" evidence="7">
    <location>
        <begin position="546"/>
        <end position="705"/>
    </location>
</feature>
<keyword evidence="1" id="KW-0547">Nucleotide-binding</keyword>
<evidence type="ECO:0000256" key="3">
    <source>
        <dbReference type="ARBA" id="ARBA00023054"/>
    </source>
</evidence>
<feature type="domain" description="Myosin motor" evidence="9">
    <location>
        <begin position="1"/>
        <end position="482"/>
    </location>
</feature>
<feature type="region of interest" description="Disordered" evidence="8">
    <location>
        <begin position="1355"/>
        <end position="1536"/>
    </location>
</feature>
<dbReference type="GO" id="GO:0016460">
    <property type="term" value="C:myosin II complex"/>
    <property type="evidence" value="ECO:0007669"/>
    <property type="project" value="TreeGrafter"/>
</dbReference>
<feature type="compositionally biased region" description="Basic and acidic residues" evidence="8">
    <location>
        <begin position="1429"/>
        <end position="1441"/>
    </location>
</feature>
<accession>A0A7L1CUE1</accession>
<dbReference type="PROSITE" id="PS51456">
    <property type="entry name" value="MYOSIN_MOTOR"/>
    <property type="match status" value="1"/>
</dbReference>
<comment type="caution">
    <text evidence="6">Lacks conserved residue(s) required for the propagation of feature annotation.</text>
</comment>
<evidence type="ECO:0000256" key="2">
    <source>
        <dbReference type="ARBA" id="ARBA00022840"/>
    </source>
</evidence>
<dbReference type="PROSITE" id="PS50096">
    <property type="entry name" value="IQ"/>
    <property type="match status" value="1"/>
</dbReference>
<dbReference type="GO" id="GO:0051015">
    <property type="term" value="F:actin filament binding"/>
    <property type="evidence" value="ECO:0007669"/>
    <property type="project" value="TreeGrafter"/>
</dbReference>
<feature type="compositionally biased region" description="Low complexity" evidence="8">
    <location>
        <begin position="1657"/>
        <end position="1673"/>
    </location>
</feature>
<dbReference type="SUPFAM" id="SSF52540">
    <property type="entry name" value="P-loop containing nucleoside triphosphate hydrolases"/>
    <property type="match status" value="1"/>
</dbReference>
<reference evidence="10 11" key="1">
    <citation type="submission" date="2019-09" db="EMBL/GenBank/DDBJ databases">
        <title>Bird 10,000 Genomes (B10K) Project - Family phase.</title>
        <authorList>
            <person name="Zhang G."/>
        </authorList>
    </citation>
    <scope>NUCLEOTIDE SEQUENCE [LARGE SCALE GENOMIC DNA]</scope>
    <source>
        <strain evidence="10">B10K-DU-002-03</strain>
        <tissue evidence="10">Muscle</tissue>
    </source>
</reference>
<evidence type="ECO:0000313" key="10">
    <source>
        <dbReference type="EMBL" id="NXM69361.1"/>
    </source>
</evidence>
<keyword evidence="11" id="KW-1185">Reference proteome</keyword>
<feature type="non-terminal residue" evidence="10">
    <location>
        <position position="1"/>
    </location>
</feature>
<dbReference type="Gene3D" id="6.20.240.20">
    <property type="match status" value="1"/>
</dbReference>
<keyword evidence="3 7" id="KW-0175">Coiled coil</keyword>
<organism evidence="10 11">
    <name type="scientific">Serilophus lunatus</name>
    <name type="common">silver-breasted broadbill</name>
    <dbReference type="NCBI Taxonomy" id="239386"/>
    <lineage>
        <taxon>Eukaryota</taxon>
        <taxon>Metazoa</taxon>
        <taxon>Chordata</taxon>
        <taxon>Craniata</taxon>
        <taxon>Vertebrata</taxon>
        <taxon>Euteleostomi</taxon>
        <taxon>Archelosauria</taxon>
        <taxon>Archosauria</taxon>
        <taxon>Dinosauria</taxon>
        <taxon>Saurischia</taxon>
        <taxon>Theropoda</taxon>
        <taxon>Coelurosauria</taxon>
        <taxon>Aves</taxon>
        <taxon>Neognathae</taxon>
        <taxon>Neoaves</taxon>
        <taxon>Telluraves</taxon>
        <taxon>Australaves</taxon>
        <taxon>Passeriformes</taxon>
        <taxon>Eurylaimidae</taxon>
        <taxon>Serilophus</taxon>
    </lineage>
</organism>
<dbReference type="Gene3D" id="1.20.120.720">
    <property type="entry name" value="Myosin VI head, motor domain, U50 subdomain"/>
    <property type="match status" value="1"/>
</dbReference>
<evidence type="ECO:0000256" key="6">
    <source>
        <dbReference type="PROSITE-ProRule" id="PRU00782"/>
    </source>
</evidence>
<feature type="coiled-coil region" evidence="7">
    <location>
        <begin position="797"/>
        <end position="824"/>
    </location>
</feature>
<evidence type="ECO:0000313" key="11">
    <source>
        <dbReference type="Proteomes" id="UP000553648"/>
    </source>
</evidence>
<dbReference type="GO" id="GO:0005524">
    <property type="term" value="F:ATP binding"/>
    <property type="evidence" value="ECO:0007669"/>
    <property type="project" value="UniProtKB-KW"/>
</dbReference>
<name>A0A7L1CUE1_9PASS</name>
<dbReference type="GO" id="GO:0005737">
    <property type="term" value="C:cytoplasm"/>
    <property type="evidence" value="ECO:0007669"/>
    <property type="project" value="TreeGrafter"/>
</dbReference>
<keyword evidence="6" id="KW-0009">Actin-binding</keyword>
<dbReference type="GO" id="GO:0032982">
    <property type="term" value="C:myosin filament"/>
    <property type="evidence" value="ECO:0007669"/>
    <property type="project" value="TreeGrafter"/>
</dbReference>
<evidence type="ECO:0000256" key="5">
    <source>
        <dbReference type="ARBA" id="ARBA00023175"/>
    </source>
</evidence>
<gene>
    <name evidence="10" type="primary">Myo18b</name>
    <name evidence="10" type="ORF">SERLUN_R05487</name>
</gene>
<evidence type="ECO:0000259" key="9">
    <source>
        <dbReference type="PROSITE" id="PS51456"/>
    </source>
</evidence>
<evidence type="ECO:0000256" key="8">
    <source>
        <dbReference type="SAM" id="MobiDB-lite"/>
    </source>
</evidence>
<evidence type="ECO:0000256" key="7">
    <source>
        <dbReference type="SAM" id="Coils"/>
    </source>
</evidence>
<dbReference type="Proteomes" id="UP000553648">
    <property type="component" value="Unassembled WGS sequence"/>
</dbReference>
<dbReference type="EMBL" id="VXBA01001901">
    <property type="protein sequence ID" value="NXM69361.1"/>
    <property type="molecule type" value="Genomic_DNA"/>
</dbReference>
<dbReference type="Gene3D" id="1.20.58.530">
    <property type="match status" value="1"/>
</dbReference>
<sequence>VGRRQFLRVEGASRAAEALGCDPQELSTAVFKHHLRHILAQATARGRQSPLAQDSLAGPKMTGVECVEGMASGLYEELFAAVVSLINRSFSSQHLSMASIAVVDTPGFQNPRHQRVERAATFEELCHNYVQERLQGLFYEKTFLLEMERYREENVEVSFDLPERSPLATLSIVDLSCSQPQVLPGSPGADRRGLLWILDEEVLIPGSGDSTAFSRLCSYFAPKAPEQEGDGPLRRCEQALHFEISHQLGTDPVHYDLTGWVSKAKFNLSAQNAIQVLQHSTIPAVRELVQPRARAPLSCRAMAGLEGRSQAALHRNACLRKTFASSFAAVRKRSVCAQIKLQADALTNLLRRSQLHFVHCLLPGMRSEGRVPCPPVPPDTAPPLDMVALRTQLEGTQLLDALRLHRVGYTDRLLLTQFRRRFQVLAPEVMKKHTSAYEVLDESKAIEELFQALDLEKKSVAIGRSQVFLKPGVISRLEKQRDKLIAQKVTLLQAACKGFLSRQKFKRLKIQRLAIHCIQKNLVVFQAVRHWPWWQLLSHVRPLLSVNLAEGQLRAKEEELAALRRKLEKSEQACSELRQTAERLESKIIDLTTELSDERCQGDATCQALDGERAERLRGARELQELQSKHDQVQKKLESVEKQLEEAQQLVQLREMKISGSGGEDEWRVRFDCAQTEIVFLRKRLAQLEERLESELGTRAGLEQKASAASPGWGVAQAACQAAQQVSQQLRRRGRRLVCELEDARVVVENQQSRSHELEKRQKKFDLQLAQALGQSAFEKSLREKLSQENTSIRWEMGKLKQSLEQKEAEVASLAQRAAVLASRVQELSTPSATDTSAVPTLKKQLWDLEGSAAEQQKELERQTAAVDHLEQLHERLELELERMKQIHQKELEDKDEELEDVRQSCQKRLRQLEMQLEQEYEEKQKVLHEKQDLEGLIGTLCEQIGHRDFDVEKRLRRDLRRTRALLADVQLLLAAPAEPGTGTQELQLLRKQLEESKEKCAQAQRNQQTAALELENLHTELETLSRSKTLVDEQLFQLQHERADLLKRIDEDQEDLNELMEKHKALIAQSATDIAQIRDLQTQVEDVKKEKQSLQEKLQAVQARVAQLEQCPAERSIVSRQEARIRDLESQLDFQTVQMKRFEVLVLRLRDSIIKMGEELEEAAESEARERESTRYYQRRMEEMKADMDELVQRELESSRRRVDLEQQLAELAEVRQVLQADLGTSIRRIADLQVALEELRSSDDSDAESVQTTRESLCSKRDTDACSSLGSTLSLEPAESIKSWSSSCTGWTSLAGTSVAGSISAQSIGSRSTQSLSGITSLDVFSGGDLKRRCSLFEDSCAICSPFPAEEREYGKPAADEEEPESPSKAVEGTGATSPWVLRRGGSPGADGRVPSALSPTVPRRRRLSVASGPVPSSSLALSEYVEELRRQRGAERQPDPSPLPILRRCGAVPAAEDAPGRVGRNRAGEGGEGADTVLRGMASEPAGPAPSPALRRAPKFGSYDSLVQTLDGSGRRASSPAAGMERGGAQRPSCWRSYLEPSVEDVELGGGSAGVLSSSSGDGLGGGKGSDPFSWRIPTLNYERRTKVDFDDFLPAIRKSRSTSSLAKPRRDRKDGHRPLTVRFEDEAIGGSLEPSETKGLAKRSLAPQEDPGGLSDSSSSGSLRSSRSADSIKRRPQPQRGDGEGSSAKAVTLGSGTSHRAEAEGKEDDVSSIMKKYLGK</sequence>
<dbReference type="Pfam" id="PF00063">
    <property type="entry name" value="Myosin_head"/>
    <property type="match status" value="1"/>
</dbReference>
<feature type="region of interest" description="Disordered" evidence="8">
    <location>
        <begin position="1601"/>
        <end position="1724"/>
    </location>
</feature>
<proteinExistence type="inferred from homology"/>
<comment type="similarity">
    <text evidence="6">Belongs to the TRAFAC class myosin-kinesin ATPase superfamily. Myosin family.</text>
</comment>
<comment type="caution">
    <text evidence="10">The sequence shown here is derived from an EMBL/GenBank/DDBJ whole genome shotgun (WGS) entry which is preliminary data.</text>
</comment>
<dbReference type="Gene3D" id="4.10.270.10">
    <property type="entry name" value="Myosin, subunit A"/>
    <property type="match status" value="1"/>
</dbReference>
<dbReference type="PANTHER" id="PTHR45615:SF8">
    <property type="entry name" value="UNCONVENTIONAL MYOSIN-XVIIIB"/>
    <property type="match status" value="1"/>
</dbReference>
<dbReference type="PANTHER" id="PTHR45615">
    <property type="entry name" value="MYOSIN HEAVY CHAIN, NON-MUSCLE"/>
    <property type="match status" value="1"/>
</dbReference>
<dbReference type="GO" id="GO:0016461">
    <property type="term" value="C:unconventional myosin complex"/>
    <property type="evidence" value="ECO:0007669"/>
    <property type="project" value="TreeGrafter"/>
</dbReference>
<feature type="coiled-coil region" evidence="7">
    <location>
        <begin position="853"/>
        <end position="937"/>
    </location>
</feature>
<evidence type="ECO:0000256" key="1">
    <source>
        <dbReference type="ARBA" id="ARBA00022741"/>
    </source>
</evidence>
<keyword evidence="5" id="KW-0505">Motor protein</keyword>
<dbReference type="GO" id="GO:0031032">
    <property type="term" value="P:actomyosin structure organization"/>
    <property type="evidence" value="ECO:0007669"/>
    <property type="project" value="TreeGrafter"/>
</dbReference>
<dbReference type="InterPro" id="IPR036961">
    <property type="entry name" value="Kinesin_motor_dom_sf"/>
</dbReference>
<feature type="region of interest" description="Disordered" evidence="8">
    <location>
        <begin position="1549"/>
        <end position="1581"/>
    </location>
</feature>
<dbReference type="SMART" id="SM00242">
    <property type="entry name" value="MYSc"/>
    <property type="match status" value="1"/>
</dbReference>
<keyword evidence="2" id="KW-0067">ATP-binding</keyword>
<dbReference type="InterPro" id="IPR027417">
    <property type="entry name" value="P-loop_NTPase"/>
</dbReference>
<dbReference type="Gene3D" id="3.40.850.10">
    <property type="entry name" value="Kinesin motor domain"/>
    <property type="match status" value="1"/>
</dbReference>
<protein>
    <submittedName>
        <fullName evidence="10">MY18B protein</fullName>
    </submittedName>
</protein>
<keyword evidence="4 6" id="KW-0518">Myosin</keyword>
<evidence type="ECO:0000256" key="4">
    <source>
        <dbReference type="ARBA" id="ARBA00023123"/>
    </source>
</evidence>
<dbReference type="GO" id="GO:0003774">
    <property type="term" value="F:cytoskeletal motor activity"/>
    <property type="evidence" value="ECO:0007669"/>
    <property type="project" value="InterPro"/>
</dbReference>
<feature type="compositionally biased region" description="Basic and acidic residues" evidence="8">
    <location>
        <begin position="1615"/>
        <end position="1629"/>
    </location>
</feature>
<dbReference type="OrthoDB" id="2505895at2759"/>
<feature type="coiled-coil region" evidence="7">
    <location>
        <begin position="987"/>
        <end position="1139"/>
    </location>
</feature>
<feature type="non-terminal residue" evidence="10">
    <location>
        <position position="1724"/>
    </location>
</feature>